<reference evidence="2 3" key="1">
    <citation type="submission" date="2023-08" db="EMBL/GenBank/DDBJ databases">
        <title>A Necator americanus chromosomal reference genome.</title>
        <authorList>
            <person name="Ilik V."/>
            <person name="Petrzelkova K.J."/>
            <person name="Pardy F."/>
            <person name="Fuh T."/>
            <person name="Niatou-Singa F.S."/>
            <person name="Gouil Q."/>
            <person name="Baker L."/>
            <person name="Ritchie M.E."/>
            <person name="Jex A.R."/>
            <person name="Gazzola D."/>
            <person name="Li H."/>
            <person name="Toshio Fujiwara R."/>
            <person name="Zhan B."/>
            <person name="Aroian R.V."/>
            <person name="Pafco B."/>
            <person name="Schwarz E.M."/>
        </authorList>
    </citation>
    <scope>NUCLEOTIDE SEQUENCE [LARGE SCALE GENOMIC DNA]</scope>
    <source>
        <strain evidence="2 3">Aroian</strain>
        <tissue evidence="2">Whole animal</tissue>
    </source>
</reference>
<feature type="compositionally biased region" description="Basic and acidic residues" evidence="1">
    <location>
        <begin position="117"/>
        <end position="129"/>
    </location>
</feature>
<sequence>MNKIDDWGSLEAEGKIFIMTKPQHDATFSTHEQNRWLGIFGGRGKNIHNDEASTRRYLLTHEQSRWLGIFGGRGKNIHNDEASTRRYLLTHEQNRWLGIFRGRGKNINNDESPPKSMTEDLWRPREKYS</sequence>
<gene>
    <name evidence="2" type="primary">Necator_chrX.g22790</name>
    <name evidence="2" type="ORF">RB195_022627</name>
</gene>
<proteinExistence type="predicted"/>
<dbReference type="Proteomes" id="UP001303046">
    <property type="component" value="Unassembled WGS sequence"/>
</dbReference>
<name>A0ABR1EG73_NECAM</name>
<evidence type="ECO:0000256" key="1">
    <source>
        <dbReference type="SAM" id="MobiDB-lite"/>
    </source>
</evidence>
<protein>
    <submittedName>
        <fullName evidence="2">Uncharacterized protein</fullName>
    </submittedName>
</protein>
<organism evidence="2 3">
    <name type="scientific">Necator americanus</name>
    <name type="common">Human hookworm</name>
    <dbReference type="NCBI Taxonomy" id="51031"/>
    <lineage>
        <taxon>Eukaryota</taxon>
        <taxon>Metazoa</taxon>
        <taxon>Ecdysozoa</taxon>
        <taxon>Nematoda</taxon>
        <taxon>Chromadorea</taxon>
        <taxon>Rhabditida</taxon>
        <taxon>Rhabditina</taxon>
        <taxon>Rhabditomorpha</taxon>
        <taxon>Strongyloidea</taxon>
        <taxon>Ancylostomatidae</taxon>
        <taxon>Bunostominae</taxon>
        <taxon>Necator</taxon>
    </lineage>
</organism>
<evidence type="ECO:0000313" key="3">
    <source>
        <dbReference type="Proteomes" id="UP001303046"/>
    </source>
</evidence>
<keyword evidence="3" id="KW-1185">Reference proteome</keyword>
<comment type="caution">
    <text evidence="2">The sequence shown here is derived from an EMBL/GenBank/DDBJ whole genome shotgun (WGS) entry which is preliminary data.</text>
</comment>
<evidence type="ECO:0000313" key="2">
    <source>
        <dbReference type="EMBL" id="KAK6761620.1"/>
    </source>
</evidence>
<accession>A0ABR1EG73</accession>
<feature type="region of interest" description="Disordered" evidence="1">
    <location>
        <begin position="102"/>
        <end position="129"/>
    </location>
</feature>
<dbReference type="EMBL" id="JAVFWL010000006">
    <property type="protein sequence ID" value="KAK6761620.1"/>
    <property type="molecule type" value="Genomic_DNA"/>
</dbReference>